<comment type="caution">
    <text evidence="2">The sequence shown here is derived from an EMBL/GenBank/DDBJ whole genome shotgun (WGS) entry which is preliminary data.</text>
</comment>
<dbReference type="EMBL" id="AQHV01000004">
    <property type="protein sequence ID" value="KKB58979.1"/>
    <property type="molecule type" value="Genomic_DNA"/>
</dbReference>
<dbReference type="GO" id="GO:0003677">
    <property type="term" value="F:DNA binding"/>
    <property type="evidence" value="ECO:0007669"/>
    <property type="project" value="InterPro"/>
</dbReference>
<dbReference type="InterPro" id="IPR010982">
    <property type="entry name" value="Lambda_DNA-bd_dom_sf"/>
</dbReference>
<dbReference type="Proteomes" id="UP000033047">
    <property type="component" value="Unassembled WGS sequence"/>
</dbReference>
<dbReference type="Pfam" id="PF01381">
    <property type="entry name" value="HTH_3"/>
    <property type="match status" value="1"/>
</dbReference>
<evidence type="ECO:0000313" key="3">
    <source>
        <dbReference type="Proteomes" id="UP000033047"/>
    </source>
</evidence>
<dbReference type="RefSeq" id="WP_010801982.1">
    <property type="nucleotide sequence ID" value="NZ_KQ033912.1"/>
</dbReference>
<sequence>MEATVKKSNHGANVRRWREWRNVNQDVLAEQIGVSQATLSGYEKRDKLEIEILEKIAKALNIPVEAITEMEDGTSINIVANTFDNQSSAVNWCPTFNPIDKIVELYDKLLEAEKEKVAMLQEVLRDKR</sequence>
<dbReference type="CDD" id="cd00093">
    <property type="entry name" value="HTH_XRE"/>
    <property type="match status" value="1"/>
</dbReference>
<evidence type="ECO:0000259" key="1">
    <source>
        <dbReference type="PROSITE" id="PS50943"/>
    </source>
</evidence>
<gene>
    <name evidence="2" type="ORF">HMPREF1535_00803</name>
</gene>
<organism evidence="2 3">
    <name type="scientific">Parabacteroides goldsteinii DSM 19448 = WAL 12034</name>
    <dbReference type="NCBI Taxonomy" id="927665"/>
    <lineage>
        <taxon>Bacteria</taxon>
        <taxon>Pseudomonadati</taxon>
        <taxon>Bacteroidota</taxon>
        <taxon>Bacteroidia</taxon>
        <taxon>Bacteroidales</taxon>
        <taxon>Tannerellaceae</taxon>
        <taxon>Parabacteroides</taxon>
    </lineage>
</organism>
<evidence type="ECO:0000313" key="2">
    <source>
        <dbReference type="EMBL" id="KKB58979.1"/>
    </source>
</evidence>
<accession>A0A0F5JMM9</accession>
<dbReference type="Gene3D" id="1.10.260.40">
    <property type="entry name" value="lambda repressor-like DNA-binding domains"/>
    <property type="match status" value="1"/>
</dbReference>
<dbReference type="PROSITE" id="PS50943">
    <property type="entry name" value="HTH_CROC1"/>
    <property type="match status" value="1"/>
</dbReference>
<name>A0A0F5JMM9_9BACT</name>
<dbReference type="SMART" id="SM00530">
    <property type="entry name" value="HTH_XRE"/>
    <property type="match status" value="1"/>
</dbReference>
<dbReference type="GeneID" id="69982025"/>
<dbReference type="AlphaFoldDB" id="A0A0F5JMM9"/>
<proteinExistence type="predicted"/>
<dbReference type="InterPro" id="IPR001387">
    <property type="entry name" value="Cro/C1-type_HTH"/>
</dbReference>
<reference evidence="2 3" key="1">
    <citation type="submission" date="2013-04" db="EMBL/GenBank/DDBJ databases">
        <title>The Genome Sequence of Parabacteroides goldsteinii DSM 19448.</title>
        <authorList>
            <consortium name="The Broad Institute Genomics Platform"/>
            <person name="Earl A."/>
            <person name="Ward D."/>
            <person name="Feldgarden M."/>
            <person name="Gevers D."/>
            <person name="Martens E."/>
            <person name="Sakamoto M."/>
            <person name="Benno Y."/>
            <person name="Song Y."/>
            <person name="Liu C."/>
            <person name="Lee J."/>
            <person name="Bolanos M."/>
            <person name="Vaisanen M.L."/>
            <person name="Finegold S.M."/>
            <person name="Walker B."/>
            <person name="Young S."/>
            <person name="Zeng Q."/>
            <person name="Gargeya S."/>
            <person name="Fitzgerald M."/>
            <person name="Haas B."/>
            <person name="Abouelleil A."/>
            <person name="Allen A.W."/>
            <person name="Alvarado L."/>
            <person name="Arachchi H.M."/>
            <person name="Berlin A.M."/>
            <person name="Chapman S.B."/>
            <person name="Gainer-Dewar J."/>
            <person name="Goldberg J."/>
            <person name="Griggs A."/>
            <person name="Gujja S."/>
            <person name="Hansen M."/>
            <person name="Howarth C."/>
            <person name="Imamovic A."/>
            <person name="Ireland A."/>
            <person name="Larimer J."/>
            <person name="McCowan C."/>
            <person name="Murphy C."/>
            <person name="Pearson M."/>
            <person name="Poon T.W."/>
            <person name="Priest M."/>
            <person name="Roberts A."/>
            <person name="Saif S."/>
            <person name="Shea T."/>
            <person name="Sisk P."/>
            <person name="Sykes S."/>
            <person name="Wortman J."/>
            <person name="Nusbaum C."/>
            <person name="Birren B."/>
        </authorList>
    </citation>
    <scope>NUCLEOTIDE SEQUENCE [LARGE SCALE GENOMIC DNA]</scope>
    <source>
        <strain evidence="2 3">DSM 19448</strain>
    </source>
</reference>
<feature type="domain" description="HTH cro/C1-type" evidence="1">
    <location>
        <begin position="14"/>
        <end position="67"/>
    </location>
</feature>
<dbReference type="SUPFAM" id="SSF47413">
    <property type="entry name" value="lambda repressor-like DNA-binding domains"/>
    <property type="match status" value="1"/>
</dbReference>
<dbReference type="HOGENOM" id="CLU_147365_1_0_10"/>
<protein>
    <recommendedName>
        <fullName evidence="1">HTH cro/C1-type domain-containing protein</fullName>
    </recommendedName>
</protein>
<dbReference type="PATRIC" id="fig|927665.4.peg.819"/>
<dbReference type="STRING" id="927665.HMPREF1535_00803"/>